<dbReference type="OrthoDB" id="9779069at2"/>
<dbReference type="EMBL" id="CP036433">
    <property type="protein sequence ID" value="QDU93722.1"/>
    <property type="molecule type" value="Genomic_DNA"/>
</dbReference>
<dbReference type="PANTHER" id="PTHR43367:SF1">
    <property type="entry name" value="TWO-COMPONENT RESPONSE REGULATOR-LIKE APRR6-RELATED"/>
    <property type="match status" value="1"/>
</dbReference>
<dbReference type="SUPFAM" id="SSF52172">
    <property type="entry name" value="CheY-like"/>
    <property type="match status" value="1"/>
</dbReference>
<dbReference type="SMART" id="SM00448">
    <property type="entry name" value="REC"/>
    <property type="match status" value="1"/>
</dbReference>
<dbReference type="InterPro" id="IPR036388">
    <property type="entry name" value="WH-like_DNA-bd_sf"/>
</dbReference>
<organism evidence="4 5">
    <name type="scientific">Lignipirellula cremea</name>
    <dbReference type="NCBI Taxonomy" id="2528010"/>
    <lineage>
        <taxon>Bacteria</taxon>
        <taxon>Pseudomonadati</taxon>
        <taxon>Planctomycetota</taxon>
        <taxon>Planctomycetia</taxon>
        <taxon>Pirellulales</taxon>
        <taxon>Pirellulaceae</taxon>
        <taxon>Lignipirellula</taxon>
    </lineage>
</organism>
<evidence type="ECO:0000313" key="4">
    <source>
        <dbReference type="EMBL" id="QDU93722.1"/>
    </source>
</evidence>
<keyword evidence="1" id="KW-0597">Phosphoprotein</keyword>
<evidence type="ECO:0000313" key="5">
    <source>
        <dbReference type="Proteomes" id="UP000317648"/>
    </source>
</evidence>
<sequence length="193" mass="21811">MNANWRIAVADDELDMREYFEEVLPLLGHEVVSCAKTGKELVERCLKLKPDLIITDIKMPEMDGLEAVAEIHKTELTPVIVTSAYHDSELLERAGANHILAYLVKPIKQADLETAIAMAMSRFGEFQSLRKESSDLRQALEDRKKIEKAKGILMKKTNLDEAEAFRKMQRLARSNNQKLVAIAESIITAEQAF</sequence>
<feature type="domain" description="ANTAR" evidence="3">
    <location>
        <begin position="126"/>
        <end position="187"/>
    </location>
</feature>
<dbReference type="RefSeq" id="WP_145050891.1">
    <property type="nucleotide sequence ID" value="NZ_CP036433.1"/>
</dbReference>
<feature type="domain" description="Response regulatory" evidence="2">
    <location>
        <begin position="6"/>
        <end position="120"/>
    </location>
</feature>
<accession>A0A518DPG3</accession>
<feature type="modified residue" description="4-aspartylphosphate" evidence="1">
    <location>
        <position position="56"/>
    </location>
</feature>
<name>A0A518DPG3_9BACT</name>
<dbReference type="PROSITE" id="PS50110">
    <property type="entry name" value="RESPONSE_REGULATORY"/>
    <property type="match status" value="1"/>
</dbReference>
<dbReference type="Proteomes" id="UP000317648">
    <property type="component" value="Chromosome"/>
</dbReference>
<dbReference type="InterPro" id="IPR001789">
    <property type="entry name" value="Sig_transdc_resp-reg_receiver"/>
</dbReference>
<reference evidence="4 5" key="1">
    <citation type="submission" date="2019-02" db="EMBL/GenBank/DDBJ databases">
        <title>Deep-cultivation of Planctomycetes and their phenomic and genomic characterization uncovers novel biology.</title>
        <authorList>
            <person name="Wiegand S."/>
            <person name="Jogler M."/>
            <person name="Boedeker C."/>
            <person name="Pinto D."/>
            <person name="Vollmers J."/>
            <person name="Rivas-Marin E."/>
            <person name="Kohn T."/>
            <person name="Peeters S.H."/>
            <person name="Heuer A."/>
            <person name="Rast P."/>
            <person name="Oberbeckmann S."/>
            <person name="Bunk B."/>
            <person name="Jeske O."/>
            <person name="Meyerdierks A."/>
            <person name="Storesund J.E."/>
            <person name="Kallscheuer N."/>
            <person name="Luecker S."/>
            <person name="Lage O.M."/>
            <person name="Pohl T."/>
            <person name="Merkel B.J."/>
            <person name="Hornburger P."/>
            <person name="Mueller R.-W."/>
            <person name="Bruemmer F."/>
            <person name="Labrenz M."/>
            <person name="Spormann A.M."/>
            <person name="Op den Camp H."/>
            <person name="Overmann J."/>
            <person name="Amann R."/>
            <person name="Jetten M.S.M."/>
            <person name="Mascher T."/>
            <person name="Medema M.H."/>
            <person name="Devos D.P."/>
            <person name="Kaster A.-K."/>
            <person name="Ovreas L."/>
            <person name="Rohde M."/>
            <person name="Galperin M.Y."/>
            <person name="Jogler C."/>
        </authorList>
    </citation>
    <scope>NUCLEOTIDE SEQUENCE [LARGE SCALE GENOMIC DNA]</scope>
    <source>
        <strain evidence="4 5">Pla85_3_4</strain>
    </source>
</reference>
<dbReference type="AlphaFoldDB" id="A0A518DPG3"/>
<dbReference type="PANTHER" id="PTHR43367">
    <property type="match status" value="1"/>
</dbReference>
<evidence type="ECO:0000259" key="3">
    <source>
        <dbReference type="PROSITE" id="PS50921"/>
    </source>
</evidence>
<dbReference type="Pfam" id="PF00072">
    <property type="entry name" value="Response_reg"/>
    <property type="match status" value="1"/>
</dbReference>
<dbReference type="PROSITE" id="PS50921">
    <property type="entry name" value="ANTAR"/>
    <property type="match status" value="1"/>
</dbReference>
<evidence type="ECO:0000256" key="1">
    <source>
        <dbReference type="PROSITE-ProRule" id="PRU00169"/>
    </source>
</evidence>
<evidence type="ECO:0000259" key="2">
    <source>
        <dbReference type="PROSITE" id="PS50110"/>
    </source>
</evidence>
<dbReference type="InterPro" id="IPR005561">
    <property type="entry name" value="ANTAR"/>
</dbReference>
<dbReference type="InterPro" id="IPR011006">
    <property type="entry name" value="CheY-like_superfamily"/>
</dbReference>
<dbReference type="KEGG" id="lcre:Pla8534_15040"/>
<dbReference type="Gene3D" id="3.40.50.2300">
    <property type="match status" value="1"/>
</dbReference>
<dbReference type="Pfam" id="PF03861">
    <property type="entry name" value="ANTAR"/>
    <property type="match status" value="1"/>
</dbReference>
<dbReference type="InterPro" id="IPR008327">
    <property type="entry name" value="Sig_transdc_resp-reg_antiterm"/>
</dbReference>
<gene>
    <name evidence="4" type="primary">pdtaR_1</name>
    <name evidence="4" type="ORF">Pla8534_15040</name>
</gene>
<keyword evidence="5" id="KW-1185">Reference proteome</keyword>
<protein>
    <submittedName>
        <fullName evidence="4">Putative transcriptional regulatory protein pdtaR</fullName>
    </submittedName>
</protein>
<dbReference type="PIRSF" id="PIRSF036382">
    <property type="entry name" value="RR_antiterm"/>
    <property type="match status" value="1"/>
</dbReference>
<dbReference type="SMART" id="SM01012">
    <property type="entry name" value="ANTAR"/>
    <property type="match status" value="1"/>
</dbReference>
<dbReference type="GO" id="GO:0000160">
    <property type="term" value="P:phosphorelay signal transduction system"/>
    <property type="evidence" value="ECO:0007669"/>
    <property type="project" value="InterPro"/>
</dbReference>
<proteinExistence type="predicted"/>
<dbReference type="GO" id="GO:0003723">
    <property type="term" value="F:RNA binding"/>
    <property type="evidence" value="ECO:0007669"/>
    <property type="project" value="InterPro"/>
</dbReference>
<dbReference type="Gene3D" id="1.10.10.10">
    <property type="entry name" value="Winged helix-like DNA-binding domain superfamily/Winged helix DNA-binding domain"/>
    <property type="match status" value="1"/>
</dbReference>